<dbReference type="AlphaFoldDB" id="A0AAN6QET5"/>
<evidence type="ECO:0000313" key="5">
    <source>
        <dbReference type="Proteomes" id="UP001302812"/>
    </source>
</evidence>
<keyword evidence="2" id="KW-1015">Disulfide bond</keyword>
<sequence>MSSSDRIRHIASLDEFNSLLSSTRYVVADFYADWCGPCKAIAPHFQQFAAASSIDGFLAFAKINVDKAPTVAQKYGVAAMPTFLFFKDGKQVGVNGAAMIQGANLPSLKLAVEKMSRLAKEKADAAAAESA</sequence>
<proteinExistence type="inferred from homology"/>
<evidence type="ECO:0000259" key="3">
    <source>
        <dbReference type="PROSITE" id="PS51352"/>
    </source>
</evidence>
<evidence type="ECO:0000256" key="2">
    <source>
        <dbReference type="ARBA" id="ARBA00023157"/>
    </source>
</evidence>
<dbReference type="Proteomes" id="UP001302812">
    <property type="component" value="Unassembled WGS sequence"/>
</dbReference>
<dbReference type="InterPro" id="IPR017937">
    <property type="entry name" value="Thioredoxin_CS"/>
</dbReference>
<dbReference type="InterPro" id="IPR036249">
    <property type="entry name" value="Thioredoxin-like_sf"/>
</dbReference>
<reference evidence="4" key="2">
    <citation type="submission" date="2023-05" db="EMBL/GenBank/DDBJ databases">
        <authorList>
            <consortium name="Lawrence Berkeley National Laboratory"/>
            <person name="Steindorff A."/>
            <person name="Hensen N."/>
            <person name="Bonometti L."/>
            <person name="Westerberg I."/>
            <person name="Brannstrom I.O."/>
            <person name="Guillou S."/>
            <person name="Cros-Aarteil S."/>
            <person name="Calhoun S."/>
            <person name="Haridas S."/>
            <person name="Kuo A."/>
            <person name="Mondo S."/>
            <person name="Pangilinan J."/>
            <person name="Riley R."/>
            <person name="Labutti K."/>
            <person name="Andreopoulos B."/>
            <person name="Lipzen A."/>
            <person name="Chen C."/>
            <person name="Yanf M."/>
            <person name="Daum C."/>
            <person name="Ng V."/>
            <person name="Clum A."/>
            <person name="Ohm R."/>
            <person name="Martin F."/>
            <person name="Silar P."/>
            <person name="Natvig D."/>
            <person name="Lalanne C."/>
            <person name="Gautier V."/>
            <person name="Ament-Velasquez S.L."/>
            <person name="Kruys A."/>
            <person name="Hutchinson M.I."/>
            <person name="Powell A.J."/>
            <person name="Barry K."/>
            <person name="Miller A.N."/>
            <person name="Grigoriev I.V."/>
            <person name="Debuchy R."/>
            <person name="Gladieux P."/>
            <person name="Thoren M.H."/>
            <person name="Johannesson H."/>
        </authorList>
    </citation>
    <scope>NUCLEOTIDE SEQUENCE</scope>
    <source>
        <strain evidence="4">CBS 508.74</strain>
    </source>
</reference>
<accession>A0AAN6QET5</accession>
<protein>
    <submittedName>
        <fullName evidence="4">Thioredoxin-like protein</fullName>
    </submittedName>
</protein>
<comment type="similarity">
    <text evidence="1">Belongs to the thioredoxin family.</text>
</comment>
<dbReference type="SUPFAM" id="SSF52833">
    <property type="entry name" value="Thioredoxin-like"/>
    <property type="match status" value="1"/>
</dbReference>
<dbReference type="InterPro" id="IPR013766">
    <property type="entry name" value="Thioredoxin_domain"/>
</dbReference>
<dbReference type="PROSITE" id="PS00194">
    <property type="entry name" value="THIOREDOXIN_1"/>
    <property type="match status" value="1"/>
</dbReference>
<dbReference type="EMBL" id="MU853359">
    <property type="protein sequence ID" value="KAK4108908.1"/>
    <property type="molecule type" value="Genomic_DNA"/>
</dbReference>
<feature type="domain" description="Thioredoxin" evidence="3">
    <location>
        <begin position="1"/>
        <end position="117"/>
    </location>
</feature>
<evidence type="ECO:0000256" key="1">
    <source>
        <dbReference type="ARBA" id="ARBA00008987"/>
    </source>
</evidence>
<keyword evidence="5" id="KW-1185">Reference proteome</keyword>
<comment type="caution">
    <text evidence="4">The sequence shown here is derived from an EMBL/GenBank/DDBJ whole genome shotgun (WGS) entry which is preliminary data.</text>
</comment>
<evidence type="ECO:0000313" key="4">
    <source>
        <dbReference type="EMBL" id="KAK4108908.1"/>
    </source>
</evidence>
<dbReference type="GeneID" id="89936287"/>
<reference evidence="4" key="1">
    <citation type="journal article" date="2023" name="Mol. Phylogenet. Evol.">
        <title>Genome-scale phylogeny and comparative genomics of the fungal order Sordariales.</title>
        <authorList>
            <person name="Hensen N."/>
            <person name="Bonometti L."/>
            <person name="Westerberg I."/>
            <person name="Brannstrom I.O."/>
            <person name="Guillou S."/>
            <person name="Cros-Aarteil S."/>
            <person name="Calhoun S."/>
            <person name="Haridas S."/>
            <person name="Kuo A."/>
            <person name="Mondo S."/>
            <person name="Pangilinan J."/>
            <person name="Riley R."/>
            <person name="LaButti K."/>
            <person name="Andreopoulos B."/>
            <person name="Lipzen A."/>
            <person name="Chen C."/>
            <person name="Yan M."/>
            <person name="Daum C."/>
            <person name="Ng V."/>
            <person name="Clum A."/>
            <person name="Steindorff A."/>
            <person name="Ohm R.A."/>
            <person name="Martin F."/>
            <person name="Silar P."/>
            <person name="Natvig D.O."/>
            <person name="Lalanne C."/>
            <person name="Gautier V."/>
            <person name="Ament-Velasquez S.L."/>
            <person name="Kruys A."/>
            <person name="Hutchinson M.I."/>
            <person name="Powell A.J."/>
            <person name="Barry K."/>
            <person name="Miller A.N."/>
            <person name="Grigoriev I.V."/>
            <person name="Debuchy R."/>
            <person name="Gladieux P."/>
            <person name="Hiltunen Thoren M."/>
            <person name="Johannesson H."/>
        </authorList>
    </citation>
    <scope>NUCLEOTIDE SEQUENCE</scope>
    <source>
        <strain evidence="4">CBS 508.74</strain>
    </source>
</reference>
<organism evidence="4 5">
    <name type="scientific">Canariomyces notabilis</name>
    <dbReference type="NCBI Taxonomy" id="2074819"/>
    <lineage>
        <taxon>Eukaryota</taxon>
        <taxon>Fungi</taxon>
        <taxon>Dikarya</taxon>
        <taxon>Ascomycota</taxon>
        <taxon>Pezizomycotina</taxon>
        <taxon>Sordariomycetes</taxon>
        <taxon>Sordariomycetidae</taxon>
        <taxon>Sordariales</taxon>
        <taxon>Chaetomiaceae</taxon>
        <taxon>Canariomyces</taxon>
    </lineage>
</organism>
<gene>
    <name evidence="4" type="ORF">N656DRAFT_716857</name>
</gene>
<dbReference type="PRINTS" id="PR00421">
    <property type="entry name" value="THIOREDOXIN"/>
</dbReference>
<dbReference type="PANTHER" id="PTHR46115">
    <property type="entry name" value="THIOREDOXIN-LIKE PROTEIN 1"/>
    <property type="match status" value="1"/>
</dbReference>
<dbReference type="RefSeq" id="XP_064666478.1">
    <property type="nucleotide sequence ID" value="XM_064812162.1"/>
</dbReference>
<dbReference type="Pfam" id="PF00085">
    <property type="entry name" value="Thioredoxin"/>
    <property type="match status" value="1"/>
</dbReference>
<dbReference type="CDD" id="cd02947">
    <property type="entry name" value="TRX_family"/>
    <property type="match status" value="1"/>
</dbReference>
<dbReference type="Gene3D" id="3.40.30.10">
    <property type="entry name" value="Glutaredoxin"/>
    <property type="match status" value="1"/>
</dbReference>
<dbReference type="PROSITE" id="PS51352">
    <property type="entry name" value="THIOREDOXIN_2"/>
    <property type="match status" value="1"/>
</dbReference>
<name>A0AAN6QET5_9PEZI</name>